<sequence length="250" mass="28343">MARNKGHRRGDNNRQNNNNHHHHNNNNNGRINFNDGNNNTNNTNNSRNNNVNNNNNGSRNNNGNNNGNNHRDGNTYNGSNNNNSNRNGNNNRNSNGNGNGNRNNHNNYNNRNNHPRILPWSDIVHQLISTRPGQRPDPRLLQMLISSASVMLELTWDVYERRGLTDAQIARELALPWQACARLAHFCDRANVGLMEAVVDAEGDVMMVDVDDERARAATARDEAHLPAVHLVDLLMRDLRASLEGYEWRN</sequence>
<name>A0ABR3VDZ7_HUMIN</name>
<organism evidence="2 3">
    <name type="scientific">Humicola insolens</name>
    <name type="common">Soft-rot fungus</name>
    <dbReference type="NCBI Taxonomy" id="85995"/>
    <lineage>
        <taxon>Eukaryota</taxon>
        <taxon>Fungi</taxon>
        <taxon>Dikarya</taxon>
        <taxon>Ascomycota</taxon>
        <taxon>Pezizomycotina</taxon>
        <taxon>Sordariomycetes</taxon>
        <taxon>Sordariomycetidae</taxon>
        <taxon>Sordariales</taxon>
        <taxon>Chaetomiaceae</taxon>
        <taxon>Mycothermus</taxon>
    </lineage>
</organism>
<accession>A0ABR3VDZ7</accession>
<evidence type="ECO:0000256" key="1">
    <source>
        <dbReference type="SAM" id="MobiDB-lite"/>
    </source>
</evidence>
<comment type="caution">
    <text evidence="2">The sequence shown here is derived from an EMBL/GenBank/DDBJ whole genome shotgun (WGS) entry which is preliminary data.</text>
</comment>
<evidence type="ECO:0000313" key="3">
    <source>
        <dbReference type="Proteomes" id="UP001583172"/>
    </source>
</evidence>
<keyword evidence="3" id="KW-1185">Reference proteome</keyword>
<protein>
    <submittedName>
        <fullName evidence="2">Uncharacterized protein</fullName>
    </submittedName>
</protein>
<feature type="region of interest" description="Disordered" evidence="1">
    <location>
        <begin position="1"/>
        <end position="114"/>
    </location>
</feature>
<gene>
    <name evidence="2" type="ORF">VTJ49DRAFT_1624</name>
</gene>
<dbReference type="EMBL" id="JAZGSY010000162">
    <property type="protein sequence ID" value="KAL1839356.1"/>
    <property type="molecule type" value="Genomic_DNA"/>
</dbReference>
<reference evidence="2 3" key="1">
    <citation type="journal article" date="2024" name="Commun. Biol.">
        <title>Comparative genomic analysis of thermophilic fungi reveals convergent evolutionary adaptations and gene losses.</title>
        <authorList>
            <person name="Steindorff A.S."/>
            <person name="Aguilar-Pontes M.V."/>
            <person name="Robinson A.J."/>
            <person name="Andreopoulos B."/>
            <person name="LaButti K."/>
            <person name="Kuo A."/>
            <person name="Mondo S."/>
            <person name="Riley R."/>
            <person name="Otillar R."/>
            <person name="Haridas S."/>
            <person name="Lipzen A."/>
            <person name="Grimwood J."/>
            <person name="Schmutz J."/>
            <person name="Clum A."/>
            <person name="Reid I.D."/>
            <person name="Moisan M.C."/>
            <person name="Butler G."/>
            <person name="Nguyen T.T.M."/>
            <person name="Dewar K."/>
            <person name="Conant G."/>
            <person name="Drula E."/>
            <person name="Henrissat B."/>
            <person name="Hansel C."/>
            <person name="Singer S."/>
            <person name="Hutchinson M.I."/>
            <person name="de Vries R.P."/>
            <person name="Natvig D.O."/>
            <person name="Powell A.J."/>
            <person name="Tsang A."/>
            <person name="Grigoriev I.V."/>
        </authorList>
    </citation>
    <scope>NUCLEOTIDE SEQUENCE [LARGE SCALE GENOMIC DNA]</scope>
    <source>
        <strain evidence="2 3">CBS 620.91</strain>
    </source>
</reference>
<proteinExistence type="predicted"/>
<dbReference type="Proteomes" id="UP001583172">
    <property type="component" value="Unassembled WGS sequence"/>
</dbReference>
<feature type="compositionally biased region" description="Low complexity" evidence="1">
    <location>
        <begin position="25"/>
        <end position="112"/>
    </location>
</feature>
<evidence type="ECO:0000313" key="2">
    <source>
        <dbReference type="EMBL" id="KAL1839356.1"/>
    </source>
</evidence>